<protein>
    <submittedName>
        <fullName evidence="2">Uncharacterized protein</fullName>
    </submittedName>
</protein>
<dbReference type="EMBL" id="BTRK01000004">
    <property type="protein sequence ID" value="GMR46670.1"/>
    <property type="molecule type" value="Genomic_DNA"/>
</dbReference>
<sequence>FYSSSPSWLFFWQFPARTQRTALNLPLPRSPSPPRLPKRADESAVAAQPASRCRMTEMTWNPSTSRSVKPVPALATLIPVLPLLADPDPLLLLLQEDPVLLPPPADPDRLFLLSLHPRKAERKPRRPLANVCPDSNNCISNKTQLQYCN</sequence>
<accession>A0AAN5CLJ4</accession>
<proteinExistence type="predicted"/>
<reference evidence="3" key="1">
    <citation type="submission" date="2022-10" db="EMBL/GenBank/DDBJ databases">
        <title>Genome assembly of Pristionchus species.</title>
        <authorList>
            <person name="Yoshida K."/>
            <person name="Sommer R.J."/>
        </authorList>
    </citation>
    <scope>NUCLEOTIDE SEQUENCE [LARGE SCALE GENOMIC DNA]</scope>
    <source>
        <strain evidence="3">RS5460</strain>
    </source>
</reference>
<feature type="non-terminal residue" evidence="2">
    <location>
        <position position="149"/>
    </location>
</feature>
<name>A0AAN5CLJ4_9BILA</name>
<feature type="non-terminal residue" evidence="2">
    <location>
        <position position="1"/>
    </location>
</feature>
<organism evidence="2 3">
    <name type="scientific">Pristionchus mayeri</name>
    <dbReference type="NCBI Taxonomy" id="1317129"/>
    <lineage>
        <taxon>Eukaryota</taxon>
        <taxon>Metazoa</taxon>
        <taxon>Ecdysozoa</taxon>
        <taxon>Nematoda</taxon>
        <taxon>Chromadorea</taxon>
        <taxon>Rhabditida</taxon>
        <taxon>Rhabditina</taxon>
        <taxon>Diplogasteromorpha</taxon>
        <taxon>Diplogasteroidea</taxon>
        <taxon>Neodiplogasteridae</taxon>
        <taxon>Pristionchus</taxon>
    </lineage>
</organism>
<evidence type="ECO:0000313" key="2">
    <source>
        <dbReference type="EMBL" id="GMR46670.1"/>
    </source>
</evidence>
<dbReference type="Proteomes" id="UP001328107">
    <property type="component" value="Unassembled WGS sequence"/>
</dbReference>
<comment type="caution">
    <text evidence="2">The sequence shown here is derived from an EMBL/GenBank/DDBJ whole genome shotgun (WGS) entry which is preliminary data.</text>
</comment>
<gene>
    <name evidence="2" type="ORF">PMAYCL1PPCAC_16865</name>
</gene>
<dbReference type="AlphaFoldDB" id="A0AAN5CLJ4"/>
<keyword evidence="3" id="KW-1185">Reference proteome</keyword>
<evidence type="ECO:0000313" key="3">
    <source>
        <dbReference type="Proteomes" id="UP001328107"/>
    </source>
</evidence>
<evidence type="ECO:0000256" key="1">
    <source>
        <dbReference type="SAM" id="MobiDB-lite"/>
    </source>
</evidence>
<feature type="region of interest" description="Disordered" evidence="1">
    <location>
        <begin position="24"/>
        <end position="52"/>
    </location>
</feature>